<protein>
    <recommendedName>
        <fullName evidence="2">PepSY domain-containing protein</fullName>
    </recommendedName>
</protein>
<evidence type="ECO:0000259" key="2">
    <source>
        <dbReference type="Pfam" id="PF03413"/>
    </source>
</evidence>
<evidence type="ECO:0000313" key="4">
    <source>
        <dbReference type="Proteomes" id="UP000262939"/>
    </source>
</evidence>
<keyword evidence="4" id="KW-1185">Reference proteome</keyword>
<feature type="region of interest" description="Disordered" evidence="1">
    <location>
        <begin position="106"/>
        <end position="139"/>
    </location>
</feature>
<sequence>MEKAWLKIRETAVKRKKIIITLSSILLLIVLGAAGTAAYAAKSMLKISETEASDIVSKELDGDVTKMEKDWDYKQVQYEMTVKTDTGYNEVELDGTTGKIIAVEKDDDDDELDDGGSMQGDINSTNEDSSRRETVQKPKVSVDAAVETALKEVNGIVTDRELDTENGILLYDIEISQEQKEFDVKVDAGTGKVIKVEEEK</sequence>
<feature type="domain" description="PepSY" evidence="2">
    <location>
        <begin position="46"/>
        <end position="104"/>
    </location>
</feature>
<reference evidence="3 4" key="1">
    <citation type="submission" date="2018-08" db="EMBL/GenBank/DDBJ databases">
        <title>Bacillus chawlae sp. nov., Bacillus glennii sp. nov., and Bacillus saganii sp. nov. Isolated from the Vehicle Assembly Building at Kennedy Space Center where the Viking Spacecraft were Assembled.</title>
        <authorList>
            <person name="Seuylemezian A."/>
            <person name="Vaishampayan P."/>
        </authorList>
    </citation>
    <scope>NUCLEOTIDE SEQUENCE [LARGE SCALE GENOMIC DNA]</scope>
    <source>
        <strain evidence="3 4">V44-8</strain>
    </source>
</reference>
<evidence type="ECO:0000256" key="1">
    <source>
        <dbReference type="SAM" id="MobiDB-lite"/>
    </source>
</evidence>
<name>A0A372L726_9BACI</name>
<dbReference type="AlphaFoldDB" id="A0A372L726"/>
<dbReference type="Proteomes" id="UP000262939">
    <property type="component" value="Unassembled WGS sequence"/>
</dbReference>
<dbReference type="InterPro" id="IPR025711">
    <property type="entry name" value="PepSY"/>
</dbReference>
<evidence type="ECO:0000313" key="3">
    <source>
        <dbReference type="EMBL" id="RFU60977.1"/>
    </source>
</evidence>
<dbReference type="RefSeq" id="WP_117324252.1">
    <property type="nucleotide sequence ID" value="NZ_QVTD01000019.1"/>
</dbReference>
<feature type="domain" description="PepSY" evidence="2">
    <location>
        <begin position="139"/>
        <end position="197"/>
    </location>
</feature>
<accession>A0A372L726</accession>
<dbReference type="Gene3D" id="3.10.450.40">
    <property type="match status" value="2"/>
</dbReference>
<dbReference type="OrthoDB" id="5361545at2"/>
<gene>
    <name evidence="3" type="ORF">D0466_19820</name>
</gene>
<comment type="caution">
    <text evidence="3">The sequence shown here is derived from an EMBL/GenBank/DDBJ whole genome shotgun (WGS) entry which is preliminary data.</text>
</comment>
<dbReference type="Pfam" id="PF03413">
    <property type="entry name" value="PepSY"/>
    <property type="match status" value="2"/>
</dbReference>
<dbReference type="EMBL" id="QVTD01000019">
    <property type="protein sequence ID" value="RFU60977.1"/>
    <property type="molecule type" value="Genomic_DNA"/>
</dbReference>
<organism evidence="3 4">
    <name type="scientific">Peribacillus glennii</name>
    <dbReference type="NCBI Taxonomy" id="2303991"/>
    <lineage>
        <taxon>Bacteria</taxon>
        <taxon>Bacillati</taxon>
        <taxon>Bacillota</taxon>
        <taxon>Bacilli</taxon>
        <taxon>Bacillales</taxon>
        <taxon>Bacillaceae</taxon>
        <taxon>Peribacillus</taxon>
    </lineage>
</organism>
<proteinExistence type="predicted"/>